<name>A0A3N0XHR6_ANAGA</name>
<comment type="caution">
    <text evidence="1">The sequence shown here is derived from an EMBL/GenBank/DDBJ whole genome shotgun (WGS) entry which is preliminary data.</text>
</comment>
<dbReference type="OrthoDB" id="8853683at2759"/>
<protein>
    <submittedName>
        <fullName evidence="1">Uncharacterized protein</fullName>
    </submittedName>
</protein>
<keyword evidence="2" id="KW-1185">Reference proteome</keyword>
<dbReference type="Pfam" id="PF15794">
    <property type="entry name" value="CCDC106"/>
    <property type="match status" value="1"/>
</dbReference>
<organism evidence="1 2">
    <name type="scientific">Anabarilius grahami</name>
    <name type="common">Kanglang fish</name>
    <name type="synonym">Barilius grahami</name>
    <dbReference type="NCBI Taxonomy" id="495550"/>
    <lineage>
        <taxon>Eukaryota</taxon>
        <taxon>Metazoa</taxon>
        <taxon>Chordata</taxon>
        <taxon>Craniata</taxon>
        <taxon>Vertebrata</taxon>
        <taxon>Euteleostomi</taxon>
        <taxon>Actinopterygii</taxon>
        <taxon>Neopterygii</taxon>
        <taxon>Teleostei</taxon>
        <taxon>Ostariophysi</taxon>
        <taxon>Cypriniformes</taxon>
        <taxon>Xenocyprididae</taxon>
        <taxon>Xenocypridinae</taxon>
        <taxon>Xenocypridinae incertae sedis</taxon>
        <taxon>Anabarilius</taxon>
    </lineage>
</organism>
<proteinExistence type="predicted"/>
<dbReference type="Proteomes" id="UP000281406">
    <property type="component" value="Unassembled WGS sequence"/>
</dbReference>
<dbReference type="EMBL" id="RJVU01073043">
    <property type="protein sequence ID" value="ROI27830.1"/>
    <property type="molecule type" value="Genomic_DNA"/>
</dbReference>
<dbReference type="InterPro" id="IPR031591">
    <property type="entry name" value="CCDC106"/>
</dbReference>
<gene>
    <name evidence="1" type="ORF">DPX16_23152</name>
</gene>
<dbReference type="AlphaFoldDB" id="A0A3N0XHR6"/>
<evidence type="ECO:0000313" key="2">
    <source>
        <dbReference type="Proteomes" id="UP000281406"/>
    </source>
</evidence>
<accession>A0A3N0XHR6</accession>
<sequence length="284" mass="31614">MTPICPADLLFSLSQNGHLIEEYALEVLYFNNVALMALFLVFTDALCPPAKWILLHLTPAPETAPAPELIPESSSSSSLDTKLTPAQRGRRLGLASKVADPPMKSDRSSIKMLPAVPELPIPVIPSPVIPGSQIRWSQVCWSQCFRVRWSQSNEKSGKVTEIVESAISEIRSLIPSCTFSCKCCVAMVTNHLHLVLITTPDINVSYHKCGVDRKTVVDTAAIAELEYCDAEAYKTLREKFHRGQKLSEFAKQCKEMCTREPLRSIIEEKKKNGMLIDLCQKKIT</sequence>
<evidence type="ECO:0000313" key="1">
    <source>
        <dbReference type="EMBL" id="ROI27830.1"/>
    </source>
</evidence>
<reference evidence="1 2" key="1">
    <citation type="submission" date="2018-10" db="EMBL/GenBank/DDBJ databases">
        <title>Genome assembly for a Yunnan-Guizhou Plateau 3E fish, Anabarilius grahami (Regan), and its evolutionary and genetic applications.</title>
        <authorList>
            <person name="Jiang W."/>
        </authorList>
    </citation>
    <scope>NUCLEOTIDE SEQUENCE [LARGE SCALE GENOMIC DNA]</scope>
    <source>
        <strain evidence="1">AG-KIZ</strain>
        <tissue evidence="1">Muscle</tissue>
    </source>
</reference>